<dbReference type="SUPFAM" id="SSF51182">
    <property type="entry name" value="RmlC-like cupins"/>
    <property type="match status" value="1"/>
</dbReference>
<dbReference type="InterPro" id="IPR014710">
    <property type="entry name" value="RmlC-like_jellyroll"/>
</dbReference>
<dbReference type="SUPFAM" id="SSF46689">
    <property type="entry name" value="Homeodomain-like"/>
    <property type="match status" value="2"/>
</dbReference>
<dbReference type="PANTHER" id="PTHR43280:SF27">
    <property type="entry name" value="TRANSCRIPTIONAL REGULATOR MTLR"/>
    <property type="match status" value="1"/>
</dbReference>
<sequence length="298" mass="33591">MKVLPFTIPVPHGKTIIVQEEIMPHFYPHLHRHAEVQITWIKTGEGTLLAGNSMHAFKAGEVYVLGANLPHLFKSNPEYFDDGSTLIIEALTVFFDPVGKLAAMFDLPEMKAVRSFFEQWQTGFKIPIEMLSVFSGFIDRIQLSKGALQMSVFIEMLNAMSGLTDIQPLSADSYTHSMTDPEGMRIASVYNYIMHNYGRALTLEEVARQAHLTPNAFCRYFKKHTRVTFTAFVNKVRVNQACKLLVNGNLNNIADVAYNCGFSSITNFNYTFKNITGKAPRDYVNDYVGTVKIKNGIK</sequence>
<dbReference type="PROSITE" id="PS00041">
    <property type="entry name" value="HTH_ARAC_FAMILY_1"/>
    <property type="match status" value="1"/>
</dbReference>
<evidence type="ECO:0000256" key="1">
    <source>
        <dbReference type="ARBA" id="ARBA00023015"/>
    </source>
</evidence>
<name>A0ABT1T6J6_9SPHI</name>
<comment type="caution">
    <text evidence="5">The sequence shown here is derived from an EMBL/GenBank/DDBJ whole genome shotgun (WGS) entry which is preliminary data.</text>
</comment>
<evidence type="ECO:0000256" key="3">
    <source>
        <dbReference type="ARBA" id="ARBA00023163"/>
    </source>
</evidence>
<keyword evidence="6" id="KW-1185">Reference proteome</keyword>
<dbReference type="SMART" id="SM00342">
    <property type="entry name" value="HTH_ARAC"/>
    <property type="match status" value="1"/>
</dbReference>
<gene>
    <name evidence="5" type="ORF">NPE20_19880</name>
</gene>
<dbReference type="InterPro" id="IPR009057">
    <property type="entry name" value="Homeodomain-like_sf"/>
</dbReference>
<dbReference type="PROSITE" id="PS01124">
    <property type="entry name" value="HTH_ARAC_FAMILY_2"/>
    <property type="match status" value="1"/>
</dbReference>
<keyword evidence="1" id="KW-0805">Transcription regulation</keyword>
<feature type="domain" description="HTH araC/xylS-type" evidence="4">
    <location>
        <begin position="187"/>
        <end position="286"/>
    </location>
</feature>
<proteinExistence type="predicted"/>
<dbReference type="InterPro" id="IPR011051">
    <property type="entry name" value="RmlC_Cupin_sf"/>
</dbReference>
<evidence type="ECO:0000259" key="4">
    <source>
        <dbReference type="PROSITE" id="PS01124"/>
    </source>
</evidence>
<evidence type="ECO:0000256" key="2">
    <source>
        <dbReference type="ARBA" id="ARBA00023125"/>
    </source>
</evidence>
<dbReference type="EMBL" id="JANHOH010000006">
    <property type="protein sequence ID" value="MCQ6960250.1"/>
    <property type="molecule type" value="Genomic_DNA"/>
</dbReference>
<accession>A0ABT1T6J6</accession>
<dbReference type="Gene3D" id="2.60.120.10">
    <property type="entry name" value="Jelly Rolls"/>
    <property type="match status" value="1"/>
</dbReference>
<evidence type="ECO:0000313" key="6">
    <source>
        <dbReference type="Proteomes" id="UP001204376"/>
    </source>
</evidence>
<reference evidence="5 6" key="1">
    <citation type="submission" date="2022-07" db="EMBL/GenBank/DDBJ databases">
        <title>Mucilaginibacter sp. JC4.</title>
        <authorList>
            <person name="Le V."/>
            <person name="Ko S.-R."/>
            <person name="Ahn C.-Y."/>
            <person name="Oh H.-M."/>
        </authorList>
    </citation>
    <scope>NUCLEOTIDE SEQUENCE [LARGE SCALE GENOMIC DNA]</scope>
    <source>
        <strain evidence="5 6">JC4</strain>
    </source>
</reference>
<keyword evidence="2" id="KW-0238">DNA-binding</keyword>
<dbReference type="RefSeq" id="WP_256540437.1">
    <property type="nucleotide sequence ID" value="NZ_JANHOH010000006.1"/>
</dbReference>
<keyword evidence="3" id="KW-0804">Transcription</keyword>
<dbReference type="PANTHER" id="PTHR43280">
    <property type="entry name" value="ARAC-FAMILY TRANSCRIPTIONAL REGULATOR"/>
    <property type="match status" value="1"/>
</dbReference>
<dbReference type="Pfam" id="PF12833">
    <property type="entry name" value="HTH_18"/>
    <property type="match status" value="1"/>
</dbReference>
<dbReference type="InterPro" id="IPR018060">
    <property type="entry name" value="HTH_AraC"/>
</dbReference>
<dbReference type="InterPro" id="IPR018062">
    <property type="entry name" value="HTH_AraC-typ_CS"/>
</dbReference>
<organism evidence="5 6">
    <name type="scientific">Mucilaginibacter aquariorum</name>
    <dbReference type="NCBI Taxonomy" id="2967225"/>
    <lineage>
        <taxon>Bacteria</taxon>
        <taxon>Pseudomonadati</taxon>
        <taxon>Bacteroidota</taxon>
        <taxon>Sphingobacteriia</taxon>
        <taxon>Sphingobacteriales</taxon>
        <taxon>Sphingobacteriaceae</taxon>
        <taxon>Mucilaginibacter</taxon>
    </lineage>
</organism>
<dbReference type="Gene3D" id="1.10.10.60">
    <property type="entry name" value="Homeodomain-like"/>
    <property type="match status" value="2"/>
</dbReference>
<protein>
    <submittedName>
        <fullName evidence="5">AraC family transcriptional regulator</fullName>
    </submittedName>
</protein>
<evidence type="ECO:0000313" key="5">
    <source>
        <dbReference type="EMBL" id="MCQ6960250.1"/>
    </source>
</evidence>
<dbReference type="Proteomes" id="UP001204376">
    <property type="component" value="Unassembled WGS sequence"/>
</dbReference>